<dbReference type="SUPFAM" id="SSF81383">
    <property type="entry name" value="F-box domain"/>
    <property type="match status" value="1"/>
</dbReference>
<gene>
    <name evidence="4" type="ORF">QN277_008288</name>
</gene>
<evidence type="ECO:0000313" key="4">
    <source>
        <dbReference type="EMBL" id="KAK4255271.1"/>
    </source>
</evidence>
<feature type="transmembrane region" description="Helical" evidence="2">
    <location>
        <begin position="319"/>
        <end position="340"/>
    </location>
</feature>
<accession>A0AAE1IRE7</accession>
<evidence type="ECO:0000259" key="3">
    <source>
        <dbReference type="Pfam" id="PF12937"/>
    </source>
</evidence>
<keyword evidence="5" id="KW-1185">Reference proteome</keyword>
<reference evidence="4" key="1">
    <citation type="submission" date="2023-10" db="EMBL/GenBank/DDBJ databases">
        <title>Chromosome-level genome of the transformable northern wattle, Acacia crassicarpa.</title>
        <authorList>
            <person name="Massaro I."/>
            <person name="Sinha N.R."/>
            <person name="Poethig S."/>
            <person name="Leichty A.R."/>
        </authorList>
    </citation>
    <scope>NUCLEOTIDE SEQUENCE</scope>
    <source>
        <strain evidence="4">Acra3RX</strain>
        <tissue evidence="4">Leaf</tissue>
    </source>
</reference>
<dbReference type="PANTHER" id="PTHR33736">
    <property type="entry name" value="F-BOX PROTEIN-RELATED"/>
    <property type="match status" value="1"/>
</dbReference>
<name>A0AAE1IRE7_9FABA</name>
<keyword evidence="1" id="KW-0175">Coiled coil</keyword>
<evidence type="ECO:0000256" key="2">
    <source>
        <dbReference type="SAM" id="Phobius"/>
    </source>
</evidence>
<dbReference type="InterPro" id="IPR001810">
    <property type="entry name" value="F-box_dom"/>
</dbReference>
<comment type="caution">
    <text evidence="4">The sequence shown here is derived from an EMBL/GenBank/DDBJ whole genome shotgun (WGS) entry which is preliminary data.</text>
</comment>
<feature type="coiled-coil region" evidence="1">
    <location>
        <begin position="275"/>
        <end position="302"/>
    </location>
</feature>
<dbReference type="Pfam" id="PF12937">
    <property type="entry name" value="F-box-like"/>
    <property type="match status" value="1"/>
</dbReference>
<dbReference type="PANTHER" id="PTHR33736:SF18">
    <property type="entry name" value="F-BOX DOMAIN-CONTAINING PROTEIN"/>
    <property type="match status" value="1"/>
</dbReference>
<evidence type="ECO:0000256" key="1">
    <source>
        <dbReference type="SAM" id="Coils"/>
    </source>
</evidence>
<keyword evidence="2" id="KW-1133">Transmembrane helix</keyword>
<dbReference type="EMBL" id="JAWXYG010000013">
    <property type="protein sequence ID" value="KAK4255271.1"/>
    <property type="molecule type" value="Genomic_DNA"/>
</dbReference>
<dbReference type="InterPro" id="IPR036047">
    <property type="entry name" value="F-box-like_dom_sf"/>
</dbReference>
<keyword evidence="2" id="KW-0812">Transmembrane</keyword>
<sequence>MDPHSVADTSAVDDNDACSSISPAVHSDVIQTHILTRLDGPTLASAACASSQFRHLCAGDDLWKNICTTKWPSLDDPPVHDFISTFPNGHRSIFYDSFPSLQPLPSEKKHLHRSSPSKELISAVDMYYKDTPIFSKVHRTDTQMDWFLCSPLWVDLLDPKEFVPTPVNYVPKDEDWLKHLEDNLSLSWILIDPTRKRSANLSSRRPVSVQRHWLRRNLEILYAVTVARDETSSEWVQCMIKVTCGGKAGEEMHVRGVSLIVEDTEGKTMTGKDSLGILQRAMENAERKIVRQEEAKGRYEKFLGVKKQRRERKQRKEKAIEMISLMLIILVLVFFCRLMLF</sequence>
<organism evidence="4 5">
    <name type="scientific">Acacia crassicarpa</name>
    <name type="common">northern wattle</name>
    <dbReference type="NCBI Taxonomy" id="499986"/>
    <lineage>
        <taxon>Eukaryota</taxon>
        <taxon>Viridiplantae</taxon>
        <taxon>Streptophyta</taxon>
        <taxon>Embryophyta</taxon>
        <taxon>Tracheophyta</taxon>
        <taxon>Spermatophyta</taxon>
        <taxon>Magnoliopsida</taxon>
        <taxon>eudicotyledons</taxon>
        <taxon>Gunneridae</taxon>
        <taxon>Pentapetalae</taxon>
        <taxon>rosids</taxon>
        <taxon>fabids</taxon>
        <taxon>Fabales</taxon>
        <taxon>Fabaceae</taxon>
        <taxon>Caesalpinioideae</taxon>
        <taxon>mimosoid clade</taxon>
        <taxon>Acacieae</taxon>
        <taxon>Acacia</taxon>
    </lineage>
</organism>
<keyword evidence="2" id="KW-0472">Membrane</keyword>
<evidence type="ECO:0000313" key="5">
    <source>
        <dbReference type="Proteomes" id="UP001293593"/>
    </source>
</evidence>
<dbReference type="Gene3D" id="1.20.1280.50">
    <property type="match status" value="1"/>
</dbReference>
<feature type="domain" description="F-box" evidence="3">
    <location>
        <begin position="30"/>
        <end position="68"/>
    </location>
</feature>
<dbReference type="Proteomes" id="UP001293593">
    <property type="component" value="Unassembled WGS sequence"/>
</dbReference>
<protein>
    <recommendedName>
        <fullName evidence="3">F-box domain-containing protein</fullName>
    </recommendedName>
</protein>
<proteinExistence type="predicted"/>
<dbReference type="InterPro" id="IPR045283">
    <property type="entry name" value="AT3G44326-like"/>
</dbReference>
<dbReference type="AlphaFoldDB" id="A0AAE1IRE7"/>